<proteinExistence type="predicted"/>
<sequence>MTKPVTIGLLNLRRVFRDRTNIFFVILLPLLMVFTTGLMFGQDSSRLGVTGAAEGPLAERLVASLEGTEHATVERVGSEEALRDLVERGAVDAGLIVPEGYDERVREGDAEVSVLSRPDDWGALNLTTWVRSMVSQEATLLGAARFAEAESGGDFDTRLDDAENADIPGIEVAAVTTGESVFPEDVSQYALAAPPILLLFTFLTSLTTAIGIVQTRQSGIARRMYSTPTGVGTIVFGEALGRFVITLTQALLILFGSALLFGVVWGDLVATAAVLTAFCLVGSGAAMLLGSVFKTEGSAVSAALGIGLAAAAAGGTMVPLDAFSGVVRAAAYVTPHAWGYEAFSEIVRHGGGIIDVLPQIAVLLGYAAVLFGLGAWRLQKVITR</sequence>
<reference evidence="8" key="1">
    <citation type="submission" date="2023-02" db="EMBL/GenBank/DDBJ databases">
        <title>Nocardiopsis ansamitocini NBRC 112285.</title>
        <authorList>
            <person name="Ichikawa N."/>
            <person name="Sato H."/>
            <person name="Tonouchi N."/>
        </authorList>
    </citation>
    <scope>NUCLEOTIDE SEQUENCE</scope>
    <source>
        <strain evidence="8">NBRC 112285</strain>
    </source>
</reference>
<feature type="transmembrane region" description="Helical" evidence="6">
    <location>
        <begin position="21"/>
        <end position="40"/>
    </location>
</feature>
<keyword evidence="9" id="KW-1185">Reference proteome</keyword>
<keyword evidence="2" id="KW-1003">Cell membrane</keyword>
<protein>
    <recommendedName>
        <fullName evidence="7">ABC-2 type transporter transmembrane domain-containing protein</fullName>
    </recommendedName>
</protein>
<gene>
    <name evidence="8" type="ORF">Nans01_43690</name>
</gene>
<name>A0A9W6PAL0_9ACTN</name>
<evidence type="ECO:0000256" key="6">
    <source>
        <dbReference type="SAM" id="Phobius"/>
    </source>
</evidence>
<evidence type="ECO:0000259" key="7">
    <source>
        <dbReference type="Pfam" id="PF12698"/>
    </source>
</evidence>
<keyword evidence="3 6" id="KW-0812">Transmembrane</keyword>
<evidence type="ECO:0000256" key="3">
    <source>
        <dbReference type="ARBA" id="ARBA00022692"/>
    </source>
</evidence>
<dbReference type="PROSITE" id="PS50895">
    <property type="entry name" value="SURF1"/>
    <property type="match status" value="1"/>
</dbReference>
<dbReference type="PANTHER" id="PTHR30294:SF38">
    <property type="entry name" value="TRANSPORT PERMEASE PROTEIN"/>
    <property type="match status" value="1"/>
</dbReference>
<accession>A0A9W6PAL0</accession>
<comment type="subcellular location">
    <subcellularLocation>
        <location evidence="1">Cell membrane</location>
        <topology evidence="1">Multi-pass membrane protein</topology>
    </subcellularLocation>
</comment>
<dbReference type="InterPro" id="IPR002994">
    <property type="entry name" value="Surf1/Shy1"/>
</dbReference>
<organism evidence="8 9">
    <name type="scientific">Nocardiopsis ansamitocini</name>
    <dbReference type="NCBI Taxonomy" id="1670832"/>
    <lineage>
        <taxon>Bacteria</taxon>
        <taxon>Bacillati</taxon>
        <taxon>Actinomycetota</taxon>
        <taxon>Actinomycetes</taxon>
        <taxon>Streptosporangiales</taxon>
        <taxon>Nocardiopsidaceae</taxon>
        <taxon>Nocardiopsis</taxon>
    </lineage>
</organism>
<evidence type="ECO:0000256" key="2">
    <source>
        <dbReference type="ARBA" id="ARBA00022475"/>
    </source>
</evidence>
<dbReference type="RefSeq" id="WP_285761563.1">
    <property type="nucleotide sequence ID" value="NZ_BSQG01000011.1"/>
</dbReference>
<dbReference type="PANTHER" id="PTHR30294">
    <property type="entry name" value="MEMBRANE COMPONENT OF ABC TRANSPORTER YHHJ-RELATED"/>
    <property type="match status" value="1"/>
</dbReference>
<dbReference type="EMBL" id="BSQG01000011">
    <property type="protein sequence ID" value="GLU50018.1"/>
    <property type="molecule type" value="Genomic_DNA"/>
</dbReference>
<dbReference type="GO" id="GO:0140359">
    <property type="term" value="F:ABC-type transporter activity"/>
    <property type="evidence" value="ECO:0007669"/>
    <property type="project" value="InterPro"/>
</dbReference>
<dbReference type="InterPro" id="IPR051449">
    <property type="entry name" value="ABC-2_transporter_component"/>
</dbReference>
<evidence type="ECO:0000313" key="8">
    <source>
        <dbReference type="EMBL" id="GLU50018.1"/>
    </source>
</evidence>
<feature type="transmembrane region" description="Helical" evidence="6">
    <location>
        <begin position="272"/>
        <end position="293"/>
    </location>
</feature>
<feature type="transmembrane region" description="Helical" evidence="6">
    <location>
        <begin position="356"/>
        <end position="376"/>
    </location>
</feature>
<feature type="domain" description="ABC-2 type transporter transmembrane" evidence="7">
    <location>
        <begin position="22"/>
        <end position="376"/>
    </location>
</feature>
<feature type="transmembrane region" description="Helical" evidence="6">
    <location>
        <begin position="189"/>
        <end position="213"/>
    </location>
</feature>
<dbReference type="InterPro" id="IPR013525">
    <property type="entry name" value="ABC2_TM"/>
</dbReference>
<dbReference type="Proteomes" id="UP001165092">
    <property type="component" value="Unassembled WGS sequence"/>
</dbReference>
<feature type="transmembrane region" description="Helical" evidence="6">
    <location>
        <begin position="243"/>
        <end position="266"/>
    </location>
</feature>
<dbReference type="GO" id="GO:0005886">
    <property type="term" value="C:plasma membrane"/>
    <property type="evidence" value="ECO:0007669"/>
    <property type="project" value="UniProtKB-SubCell"/>
</dbReference>
<evidence type="ECO:0000313" key="9">
    <source>
        <dbReference type="Proteomes" id="UP001165092"/>
    </source>
</evidence>
<feature type="transmembrane region" description="Helical" evidence="6">
    <location>
        <begin position="300"/>
        <end position="320"/>
    </location>
</feature>
<keyword evidence="4 6" id="KW-1133">Transmembrane helix</keyword>
<dbReference type="AlphaFoldDB" id="A0A9W6PAL0"/>
<dbReference type="Pfam" id="PF12698">
    <property type="entry name" value="ABC2_membrane_3"/>
    <property type="match status" value="1"/>
</dbReference>
<evidence type="ECO:0000256" key="5">
    <source>
        <dbReference type="ARBA" id="ARBA00023136"/>
    </source>
</evidence>
<keyword evidence="5 6" id="KW-0472">Membrane</keyword>
<evidence type="ECO:0000256" key="4">
    <source>
        <dbReference type="ARBA" id="ARBA00022989"/>
    </source>
</evidence>
<evidence type="ECO:0000256" key="1">
    <source>
        <dbReference type="ARBA" id="ARBA00004651"/>
    </source>
</evidence>
<comment type="caution">
    <text evidence="8">The sequence shown here is derived from an EMBL/GenBank/DDBJ whole genome shotgun (WGS) entry which is preliminary data.</text>
</comment>